<dbReference type="SMART" id="SM00647">
    <property type="entry name" value="IBR"/>
    <property type="match status" value="2"/>
</dbReference>
<evidence type="ECO:0000256" key="2">
    <source>
        <dbReference type="ARBA" id="ARBA00012251"/>
    </source>
</evidence>
<protein>
    <recommendedName>
        <fullName evidence="2">RBR-type E3 ubiquitin transferase</fullName>
        <ecNumber evidence="2">2.3.2.31</ecNumber>
    </recommendedName>
</protein>
<feature type="non-terminal residue" evidence="10">
    <location>
        <position position="1"/>
    </location>
</feature>
<evidence type="ECO:0000313" key="10">
    <source>
        <dbReference type="EMBL" id="PMD64651.1"/>
    </source>
</evidence>
<name>A0A2J6TNQ2_9HELO</name>
<evidence type="ECO:0000256" key="1">
    <source>
        <dbReference type="ARBA" id="ARBA00001798"/>
    </source>
</evidence>
<proteinExistence type="predicted"/>
<dbReference type="GO" id="GO:0061630">
    <property type="term" value="F:ubiquitin protein ligase activity"/>
    <property type="evidence" value="ECO:0007669"/>
    <property type="project" value="UniProtKB-EC"/>
</dbReference>
<dbReference type="Gene3D" id="1.20.120.1750">
    <property type="match status" value="1"/>
</dbReference>
<evidence type="ECO:0000259" key="9">
    <source>
        <dbReference type="PROSITE" id="PS51873"/>
    </source>
</evidence>
<evidence type="ECO:0000256" key="5">
    <source>
        <dbReference type="ARBA" id="ARBA00022737"/>
    </source>
</evidence>
<dbReference type="GO" id="GO:0008270">
    <property type="term" value="F:zinc ion binding"/>
    <property type="evidence" value="ECO:0007669"/>
    <property type="project" value="UniProtKB-KW"/>
</dbReference>
<dbReference type="InterPro" id="IPR002867">
    <property type="entry name" value="IBR_dom"/>
</dbReference>
<comment type="catalytic activity">
    <reaction evidence="1">
        <text>[E2 ubiquitin-conjugating enzyme]-S-ubiquitinyl-L-cysteine + [acceptor protein]-L-lysine = [E2 ubiquitin-conjugating enzyme]-L-cysteine + [acceptor protein]-N(6)-ubiquitinyl-L-lysine.</text>
        <dbReference type="EC" id="2.3.2.31"/>
    </reaction>
</comment>
<dbReference type="InterPro" id="IPR013083">
    <property type="entry name" value="Znf_RING/FYVE/PHD"/>
</dbReference>
<keyword evidence="5" id="KW-0677">Repeat</keyword>
<gene>
    <name evidence="10" type="ORF">K444DRAFT_705131</name>
</gene>
<evidence type="ECO:0000256" key="7">
    <source>
        <dbReference type="ARBA" id="ARBA00022786"/>
    </source>
</evidence>
<dbReference type="PROSITE" id="PS00518">
    <property type="entry name" value="ZF_RING_1"/>
    <property type="match status" value="1"/>
</dbReference>
<dbReference type="PROSITE" id="PS51873">
    <property type="entry name" value="TRIAD"/>
    <property type="match status" value="1"/>
</dbReference>
<dbReference type="GO" id="GO:0016567">
    <property type="term" value="P:protein ubiquitination"/>
    <property type="evidence" value="ECO:0007669"/>
    <property type="project" value="InterPro"/>
</dbReference>
<keyword evidence="3" id="KW-0808">Transferase</keyword>
<dbReference type="Gene3D" id="3.30.40.10">
    <property type="entry name" value="Zinc/RING finger domain, C3HC4 (zinc finger)"/>
    <property type="match status" value="1"/>
</dbReference>
<evidence type="ECO:0000256" key="8">
    <source>
        <dbReference type="ARBA" id="ARBA00022833"/>
    </source>
</evidence>
<dbReference type="Proteomes" id="UP000235371">
    <property type="component" value="Unassembled WGS sequence"/>
</dbReference>
<keyword evidence="6" id="KW-0863">Zinc-finger</keyword>
<dbReference type="RefSeq" id="XP_024741555.1">
    <property type="nucleotide sequence ID" value="XM_024888101.1"/>
</dbReference>
<dbReference type="CDD" id="cd20335">
    <property type="entry name" value="BRcat_RBR"/>
    <property type="match status" value="1"/>
</dbReference>
<dbReference type="PANTHER" id="PTHR11685">
    <property type="entry name" value="RBR FAMILY RING FINGER AND IBR DOMAIN-CONTAINING"/>
    <property type="match status" value="1"/>
</dbReference>
<evidence type="ECO:0000256" key="6">
    <source>
        <dbReference type="ARBA" id="ARBA00022771"/>
    </source>
</evidence>
<dbReference type="Pfam" id="PF01485">
    <property type="entry name" value="IBR"/>
    <property type="match status" value="1"/>
</dbReference>
<organism evidence="10 11">
    <name type="scientific">Hyaloscypha bicolor E</name>
    <dbReference type="NCBI Taxonomy" id="1095630"/>
    <lineage>
        <taxon>Eukaryota</taxon>
        <taxon>Fungi</taxon>
        <taxon>Dikarya</taxon>
        <taxon>Ascomycota</taxon>
        <taxon>Pezizomycotina</taxon>
        <taxon>Leotiomycetes</taxon>
        <taxon>Helotiales</taxon>
        <taxon>Hyaloscyphaceae</taxon>
        <taxon>Hyaloscypha</taxon>
        <taxon>Hyaloscypha bicolor</taxon>
    </lineage>
</organism>
<dbReference type="InterPro" id="IPR031127">
    <property type="entry name" value="E3_UB_ligase_RBR"/>
</dbReference>
<dbReference type="OrthoDB" id="1431934at2759"/>
<dbReference type="Pfam" id="PF22191">
    <property type="entry name" value="IBR_1"/>
    <property type="match status" value="1"/>
</dbReference>
<dbReference type="EC" id="2.3.2.31" evidence="2"/>
<dbReference type="InParanoid" id="A0A2J6TNQ2"/>
<keyword evidence="4" id="KW-0479">Metal-binding</keyword>
<dbReference type="InterPro" id="IPR017907">
    <property type="entry name" value="Znf_RING_CS"/>
</dbReference>
<dbReference type="SUPFAM" id="SSF57850">
    <property type="entry name" value="RING/U-box"/>
    <property type="match status" value="3"/>
</dbReference>
<sequence>QNRVADLENIVSVASRDTGTDLRTFFAHYSELKTEYGKMALKLKAEEETRLASDQRVVEMQSENDSFKTVISELQREAAKLEVCQPQTLRALLTLRLVEQTWNVQPNDGTLEQPDQFQNWLPSGLSQNSFDGICSPAEIQRLAGTLPKGPSYNRFYQRLRLTVCTTCSKAKFSFKVDANPNFNSVKWLNEYVGKTRYFSCCHEEVCKDCFKTHLLATLETKWWYKLGTPQWFPCPRDGCENPLNIRCEADLETCLEQICGTEAEQHVKIYVKALAFREALGSLEPKPSHDGLKRAAELHEKLLTVNKLYSLFDPRFDPPLVDETGCMPEFKPGTIFNCIMDNKPSPIPLFLKFLRRRSRPKSCMVCCKSIFDIDYGDVETWKSLCALFEGAWMWNILVFPTSEIQQCDHDFEVCRACTAEYLRGSLVSGGASACKNLSCPQCNRKLDYQEIHKLADAETFAKYEKFLLQTLLSNEPGFRWCLAPLCENGQLYQRDPVNPKISCEECSFQMCFKHEIPWHRGLTCDEYESQRDHGDPSFAETREWIRTNTKPCPRCQTPIQKGPDCFHMTCGQGECNHEFCWQCLADWADIRTQGQQGHAEGCFFRTSNLRPTGIRGENIEDALRARNAE</sequence>
<dbReference type="EMBL" id="KZ613747">
    <property type="protein sequence ID" value="PMD64651.1"/>
    <property type="molecule type" value="Genomic_DNA"/>
</dbReference>
<keyword evidence="8" id="KW-0862">Zinc</keyword>
<keyword evidence="7" id="KW-0833">Ubl conjugation pathway</keyword>
<dbReference type="GeneID" id="36596177"/>
<dbReference type="AlphaFoldDB" id="A0A2J6TNQ2"/>
<dbReference type="InterPro" id="IPR044066">
    <property type="entry name" value="TRIAD_supradom"/>
</dbReference>
<feature type="domain" description="RING-type" evidence="9">
    <location>
        <begin position="359"/>
        <end position="606"/>
    </location>
</feature>
<dbReference type="STRING" id="1095630.A0A2J6TNQ2"/>
<evidence type="ECO:0000256" key="4">
    <source>
        <dbReference type="ARBA" id="ARBA00022723"/>
    </source>
</evidence>
<evidence type="ECO:0000313" key="11">
    <source>
        <dbReference type="Proteomes" id="UP000235371"/>
    </source>
</evidence>
<accession>A0A2J6TNQ2</accession>
<reference evidence="10 11" key="1">
    <citation type="submission" date="2016-04" db="EMBL/GenBank/DDBJ databases">
        <title>A degradative enzymes factory behind the ericoid mycorrhizal symbiosis.</title>
        <authorList>
            <consortium name="DOE Joint Genome Institute"/>
            <person name="Martino E."/>
            <person name="Morin E."/>
            <person name="Grelet G."/>
            <person name="Kuo A."/>
            <person name="Kohler A."/>
            <person name="Daghino S."/>
            <person name="Barry K."/>
            <person name="Choi C."/>
            <person name="Cichocki N."/>
            <person name="Clum A."/>
            <person name="Copeland A."/>
            <person name="Hainaut M."/>
            <person name="Haridas S."/>
            <person name="Labutti K."/>
            <person name="Lindquist E."/>
            <person name="Lipzen A."/>
            <person name="Khouja H.-R."/>
            <person name="Murat C."/>
            <person name="Ohm R."/>
            <person name="Olson A."/>
            <person name="Spatafora J."/>
            <person name="Veneault-Fourrey C."/>
            <person name="Henrissat B."/>
            <person name="Grigoriev I."/>
            <person name="Martin F."/>
            <person name="Perotto S."/>
        </authorList>
    </citation>
    <scope>NUCLEOTIDE SEQUENCE [LARGE SCALE GENOMIC DNA]</scope>
    <source>
        <strain evidence="10 11">E</strain>
    </source>
</reference>
<evidence type="ECO:0000256" key="3">
    <source>
        <dbReference type="ARBA" id="ARBA00022679"/>
    </source>
</evidence>
<keyword evidence="11" id="KW-1185">Reference proteome</keyword>